<dbReference type="AlphaFoldDB" id="A0A4Y7T410"/>
<accession>A0A4Y7T410</accession>
<name>A0A4Y7T410_COPMI</name>
<dbReference type="EMBL" id="QPFP01000031">
    <property type="protein sequence ID" value="TEB28694.1"/>
    <property type="molecule type" value="Genomic_DNA"/>
</dbReference>
<comment type="caution">
    <text evidence="1">The sequence shown here is derived from an EMBL/GenBank/DDBJ whole genome shotgun (WGS) entry which is preliminary data.</text>
</comment>
<organism evidence="1 2">
    <name type="scientific">Coprinellus micaceus</name>
    <name type="common">Glistening ink-cap mushroom</name>
    <name type="synonym">Coprinus micaceus</name>
    <dbReference type="NCBI Taxonomy" id="71717"/>
    <lineage>
        <taxon>Eukaryota</taxon>
        <taxon>Fungi</taxon>
        <taxon>Dikarya</taxon>
        <taxon>Basidiomycota</taxon>
        <taxon>Agaricomycotina</taxon>
        <taxon>Agaricomycetes</taxon>
        <taxon>Agaricomycetidae</taxon>
        <taxon>Agaricales</taxon>
        <taxon>Agaricineae</taxon>
        <taxon>Psathyrellaceae</taxon>
        <taxon>Coprinellus</taxon>
    </lineage>
</organism>
<dbReference type="OrthoDB" id="2902921at2759"/>
<gene>
    <name evidence="1" type="ORF">FA13DRAFT_1815757</name>
</gene>
<dbReference type="Proteomes" id="UP000298030">
    <property type="component" value="Unassembled WGS sequence"/>
</dbReference>
<keyword evidence="2" id="KW-1185">Reference proteome</keyword>
<sequence length="563" mass="62597">MPPVSSNTRPGSEVSHSIIGPPAQQVLNNQELVSLIVDEVHGRVNRWSGTNKKVLATLATLNKAFFHATTETFWRHVPSLSPFLRLLPSFPKGDRAESELTMDKLAGDPWSRFLIYHRKVVRLELSDDKEIGKVMPNHWFFSLFHHPTRPVPLFPKLSELVISSVAGLNAAIPFHLASSLQRVTVNNITKKGSYEGQSGIIAMSLMTSLACASHALEELTMLSPVTPPMTALFPKYGALSFLYLSLPSPTPTETFASIGTLPNLRLLKLTSQGLTGTPTAPLLGQHLKKYHPAQGTSNIHYLVVEGDASFIYWATLFFASPRLRTYRASIPKADNRAPQNVLLVPHIVDLLGQQCPATVDFSIQSEALWTDHDTQTQLARWVNEPTFQPPTTVFQSFAKLKNLQAFTFRNIPDMKDISFLLIEPLPLTSQPQHALILPGLDILRDISVNQPRLQRLIVTLDVSTIPAPSNDIMPAIPGHPLHQLAVLPKNRAEPFEVSELIVLATYLDRLFPNLTDITTRFRPPREPNSTTVSGYTLWRDVDPLLKSFQAMRKQYAAVALAPT</sequence>
<reference evidence="1 2" key="1">
    <citation type="journal article" date="2019" name="Nat. Ecol. Evol.">
        <title>Megaphylogeny resolves global patterns of mushroom evolution.</title>
        <authorList>
            <person name="Varga T."/>
            <person name="Krizsan K."/>
            <person name="Foldi C."/>
            <person name="Dima B."/>
            <person name="Sanchez-Garcia M."/>
            <person name="Sanchez-Ramirez S."/>
            <person name="Szollosi G.J."/>
            <person name="Szarkandi J.G."/>
            <person name="Papp V."/>
            <person name="Albert L."/>
            <person name="Andreopoulos W."/>
            <person name="Angelini C."/>
            <person name="Antonin V."/>
            <person name="Barry K.W."/>
            <person name="Bougher N.L."/>
            <person name="Buchanan P."/>
            <person name="Buyck B."/>
            <person name="Bense V."/>
            <person name="Catcheside P."/>
            <person name="Chovatia M."/>
            <person name="Cooper J."/>
            <person name="Damon W."/>
            <person name="Desjardin D."/>
            <person name="Finy P."/>
            <person name="Geml J."/>
            <person name="Haridas S."/>
            <person name="Hughes K."/>
            <person name="Justo A."/>
            <person name="Karasinski D."/>
            <person name="Kautmanova I."/>
            <person name="Kiss B."/>
            <person name="Kocsube S."/>
            <person name="Kotiranta H."/>
            <person name="LaButti K.M."/>
            <person name="Lechner B.E."/>
            <person name="Liimatainen K."/>
            <person name="Lipzen A."/>
            <person name="Lukacs Z."/>
            <person name="Mihaltcheva S."/>
            <person name="Morgado L.N."/>
            <person name="Niskanen T."/>
            <person name="Noordeloos M.E."/>
            <person name="Ohm R.A."/>
            <person name="Ortiz-Santana B."/>
            <person name="Ovrebo C."/>
            <person name="Racz N."/>
            <person name="Riley R."/>
            <person name="Savchenko A."/>
            <person name="Shiryaev A."/>
            <person name="Soop K."/>
            <person name="Spirin V."/>
            <person name="Szebenyi C."/>
            <person name="Tomsovsky M."/>
            <person name="Tulloss R.E."/>
            <person name="Uehling J."/>
            <person name="Grigoriev I.V."/>
            <person name="Vagvolgyi C."/>
            <person name="Papp T."/>
            <person name="Martin F.M."/>
            <person name="Miettinen O."/>
            <person name="Hibbett D.S."/>
            <person name="Nagy L.G."/>
        </authorList>
    </citation>
    <scope>NUCLEOTIDE SEQUENCE [LARGE SCALE GENOMIC DNA]</scope>
    <source>
        <strain evidence="1 2">FP101781</strain>
    </source>
</reference>
<evidence type="ECO:0000313" key="1">
    <source>
        <dbReference type="EMBL" id="TEB28694.1"/>
    </source>
</evidence>
<dbReference type="STRING" id="71717.A0A4Y7T410"/>
<evidence type="ECO:0008006" key="3">
    <source>
        <dbReference type="Google" id="ProtNLM"/>
    </source>
</evidence>
<protein>
    <recommendedName>
        <fullName evidence="3">F-box domain-containing protein</fullName>
    </recommendedName>
</protein>
<proteinExistence type="predicted"/>
<evidence type="ECO:0000313" key="2">
    <source>
        <dbReference type="Proteomes" id="UP000298030"/>
    </source>
</evidence>